<protein>
    <submittedName>
        <fullName evidence="3">Piso0_001741 protein</fullName>
    </submittedName>
</protein>
<dbReference type="GO" id="GO:0008597">
    <property type="term" value="F:calcium-dependent protein serine/threonine phosphatase regulator activity"/>
    <property type="evidence" value="ECO:0007669"/>
    <property type="project" value="TreeGrafter"/>
</dbReference>
<keyword evidence="4" id="KW-1185">Reference proteome</keyword>
<dbReference type="STRING" id="559304.G8YLL3"/>
<dbReference type="OMA" id="PEWDHYD"/>
<feature type="region of interest" description="Disordered" evidence="2">
    <location>
        <begin position="162"/>
        <end position="182"/>
    </location>
</feature>
<evidence type="ECO:0000256" key="2">
    <source>
        <dbReference type="SAM" id="MobiDB-lite"/>
    </source>
</evidence>
<dbReference type="EMBL" id="FO082054">
    <property type="protein sequence ID" value="CCE88947.1"/>
    <property type="molecule type" value="Genomic_DNA"/>
</dbReference>
<sequence>MSRRPTNSLILTNLPEGCLENPRDLAEFLSKDQNKLEMVALQKFERIVIICPDSRTASAVRDELQKSDKWMACKICYSIKDNDYVDFESQGYFNDDASNNYLELPSESGTRRFLISPPLSPEPEWDHYDREEEGPNKKSVYSPQELSHLLWERLGGFDSSNVRKYNGLSKPQEQPSSPGIRDMEQEPTVLFEDIDNGIPAIMLDTVNNRNIVMQNNKPMPRTQMPPS</sequence>
<evidence type="ECO:0000256" key="1">
    <source>
        <dbReference type="ARBA" id="ARBA00008209"/>
    </source>
</evidence>
<dbReference type="AlphaFoldDB" id="G8YLL3"/>
<dbReference type="InParanoid" id="G8YLL3"/>
<comment type="similarity">
    <text evidence="1">Belongs to the RCAN family.</text>
</comment>
<dbReference type="GO" id="GO:0005737">
    <property type="term" value="C:cytoplasm"/>
    <property type="evidence" value="ECO:0007669"/>
    <property type="project" value="TreeGrafter"/>
</dbReference>
<dbReference type="HOGENOM" id="CLU_113368_0_0_1"/>
<dbReference type="Pfam" id="PF04847">
    <property type="entry name" value="Calcipressin"/>
    <property type="match status" value="1"/>
</dbReference>
<feature type="compositionally biased region" description="Polar residues" evidence="2">
    <location>
        <begin position="162"/>
        <end position="177"/>
    </location>
</feature>
<gene>
    <name evidence="3" type="primary">Piso0_001741</name>
    <name evidence="3" type="ORF">GNLVRS01_PISO0F13051g</name>
</gene>
<proteinExistence type="inferred from homology"/>
<dbReference type="PANTHER" id="PTHR10300:SF14">
    <property type="entry name" value="PROTEIN SARAH"/>
    <property type="match status" value="1"/>
</dbReference>
<feature type="region of interest" description="Disordered" evidence="2">
    <location>
        <begin position="121"/>
        <end position="142"/>
    </location>
</feature>
<evidence type="ECO:0000313" key="4">
    <source>
        <dbReference type="Proteomes" id="UP000005222"/>
    </source>
</evidence>
<reference evidence="3 4" key="1">
    <citation type="journal article" date="2012" name="G3 (Bethesda)">
        <title>Pichia sorbitophila, an interspecies yeast hybrid reveals early steps of genome resolution following polyploidization.</title>
        <authorList>
            <person name="Leh Louis V."/>
            <person name="Despons L."/>
            <person name="Friedrich A."/>
            <person name="Martin T."/>
            <person name="Durrens P."/>
            <person name="Casaregola S."/>
            <person name="Neuveglise C."/>
            <person name="Fairhead C."/>
            <person name="Marck C."/>
            <person name="Cruz J.A."/>
            <person name="Straub M.L."/>
            <person name="Kugler V."/>
            <person name="Sacerdot C."/>
            <person name="Uzunov Z."/>
            <person name="Thierry A."/>
            <person name="Weiss S."/>
            <person name="Bleykasten C."/>
            <person name="De Montigny J."/>
            <person name="Jacques N."/>
            <person name="Jung P."/>
            <person name="Lemaire M."/>
            <person name="Mallet S."/>
            <person name="Morel G."/>
            <person name="Richard G.F."/>
            <person name="Sarkar A."/>
            <person name="Savel G."/>
            <person name="Schacherer J."/>
            <person name="Seret M.L."/>
            <person name="Talla E."/>
            <person name="Samson G."/>
            <person name="Jubin C."/>
            <person name="Poulain J."/>
            <person name="Vacherie B."/>
            <person name="Barbe V."/>
            <person name="Pelletier E."/>
            <person name="Sherman D.J."/>
            <person name="Westhof E."/>
            <person name="Weissenbach J."/>
            <person name="Baret P.V."/>
            <person name="Wincker P."/>
            <person name="Gaillardin C."/>
            <person name="Dujon B."/>
            <person name="Souciet J.L."/>
        </authorList>
    </citation>
    <scope>NUCLEOTIDE SEQUENCE [LARGE SCALE GENOMIC DNA]</scope>
    <source>
        <strain evidence="4">ATCC MYA-4447 / BCRC 22081 / CBS 7064 / NBRC 10061 / NRRL Y-12695</strain>
    </source>
</reference>
<dbReference type="GO" id="GO:0019722">
    <property type="term" value="P:calcium-mediated signaling"/>
    <property type="evidence" value="ECO:0007669"/>
    <property type="project" value="InterPro"/>
</dbReference>
<name>G8YLL3_PICSO</name>
<dbReference type="GO" id="GO:0005634">
    <property type="term" value="C:nucleus"/>
    <property type="evidence" value="ECO:0007669"/>
    <property type="project" value="TreeGrafter"/>
</dbReference>
<accession>G8YLL3</accession>
<evidence type="ECO:0000313" key="3">
    <source>
        <dbReference type="EMBL" id="CCE88947.1"/>
    </source>
</evidence>
<dbReference type="InterPro" id="IPR006931">
    <property type="entry name" value="Calcipressin"/>
</dbReference>
<dbReference type="PANTHER" id="PTHR10300">
    <property type="entry name" value="CALCIPRESSIN"/>
    <property type="match status" value="1"/>
</dbReference>
<dbReference type="eggNOG" id="KOG4019">
    <property type="taxonomic scope" value="Eukaryota"/>
</dbReference>
<dbReference type="Proteomes" id="UP000005222">
    <property type="component" value="Chromosome F"/>
</dbReference>
<feature type="compositionally biased region" description="Basic and acidic residues" evidence="2">
    <location>
        <begin position="124"/>
        <end position="136"/>
    </location>
</feature>
<dbReference type="OrthoDB" id="17212at2759"/>
<organism evidence="3 4">
    <name type="scientific">Pichia sorbitophila (strain ATCC MYA-4447 / BCRC 22081 / CBS 7064 / NBRC 10061 / NRRL Y-12695)</name>
    <name type="common">Hybrid yeast</name>
    <dbReference type="NCBI Taxonomy" id="559304"/>
    <lineage>
        <taxon>Eukaryota</taxon>
        <taxon>Fungi</taxon>
        <taxon>Dikarya</taxon>
        <taxon>Ascomycota</taxon>
        <taxon>Saccharomycotina</taxon>
        <taxon>Pichiomycetes</taxon>
        <taxon>Debaryomycetaceae</taxon>
        <taxon>Millerozyma</taxon>
    </lineage>
</organism>